<evidence type="ECO:0000256" key="6">
    <source>
        <dbReference type="ARBA" id="ARBA00023136"/>
    </source>
</evidence>
<keyword evidence="6 8" id="KW-0472">Membrane</keyword>
<dbReference type="PROSITE" id="PS50893">
    <property type="entry name" value="ABC_TRANSPORTER_2"/>
    <property type="match status" value="1"/>
</dbReference>
<organism evidence="10 11">
    <name type="scientific">Cellulomonas chengniuliangii</name>
    <dbReference type="NCBI Taxonomy" id="2968084"/>
    <lineage>
        <taxon>Bacteria</taxon>
        <taxon>Bacillati</taxon>
        <taxon>Actinomycetota</taxon>
        <taxon>Actinomycetes</taxon>
        <taxon>Micrococcales</taxon>
        <taxon>Cellulomonadaceae</taxon>
        <taxon>Cellulomonas</taxon>
    </lineage>
</organism>
<evidence type="ECO:0000256" key="5">
    <source>
        <dbReference type="ARBA" id="ARBA00022989"/>
    </source>
</evidence>
<evidence type="ECO:0000313" key="11">
    <source>
        <dbReference type="Proteomes" id="UP001316189"/>
    </source>
</evidence>
<dbReference type="PANTHER" id="PTHR24221">
    <property type="entry name" value="ATP-BINDING CASSETTE SUB-FAMILY B"/>
    <property type="match status" value="1"/>
</dbReference>
<evidence type="ECO:0000256" key="4">
    <source>
        <dbReference type="ARBA" id="ARBA00022840"/>
    </source>
</evidence>
<evidence type="ECO:0000256" key="1">
    <source>
        <dbReference type="ARBA" id="ARBA00004651"/>
    </source>
</evidence>
<feature type="transmembrane region" description="Helical" evidence="8">
    <location>
        <begin position="23"/>
        <end position="48"/>
    </location>
</feature>
<accession>A0ABY5KYU7</accession>
<evidence type="ECO:0000256" key="7">
    <source>
        <dbReference type="SAM" id="MobiDB-lite"/>
    </source>
</evidence>
<reference evidence="10 11" key="1">
    <citation type="submission" date="2022-07" db="EMBL/GenBank/DDBJ databases">
        <title>Novel species in genus cellulomonas.</title>
        <authorList>
            <person name="Ye L."/>
        </authorList>
    </citation>
    <scope>NUCLEOTIDE SEQUENCE [LARGE SCALE GENOMIC DNA]</scope>
    <source>
        <strain evidence="11">zg-Y338</strain>
    </source>
</reference>
<dbReference type="InterPro" id="IPR003593">
    <property type="entry name" value="AAA+_ATPase"/>
</dbReference>
<feature type="region of interest" description="Disordered" evidence="7">
    <location>
        <begin position="614"/>
        <end position="641"/>
    </location>
</feature>
<dbReference type="PANTHER" id="PTHR24221:SF654">
    <property type="entry name" value="ATP-BINDING CASSETTE SUB-FAMILY B MEMBER 6"/>
    <property type="match status" value="1"/>
</dbReference>
<protein>
    <submittedName>
        <fullName evidence="10">ABC transporter ATP-binding protein/permease</fullName>
    </submittedName>
</protein>
<dbReference type="InterPro" id="IPR003439">
    <property type="entry name" value="ABC_transporter-like_ATP-bd"/>
</dbReference>
<keyword evidence="11" id="KW-1185">Reference proteome</keyword>
<dbReference type="PROSITE" id="PS00211">
    <property type="entry name" value="ABC_TRANSPORTER_1"/>
    <property type="match status" value="1"/>
</dbReference>
<dbReference type="Proteomes" id="UP001316189">
    <property type="component" value="Chromosome"/>
</dbReference>
<dbReference type="SUPFAM" id="SSF52540">
    <property type="entry name" value="P-loop containing nucleoside triphosphate hydrolases"/>
    <property type="match status" value="1"/>
</dbReference>
<dbReference type="SUPFAM" id="SSF90123">
    <property type="entry name" value="ABC transporter transmembrane region"/>
    <property type="match status" value="1"/>
</dbReference>
<feature type="compositionally biased region" description="Acidic residues" evidence="7">
    <location>
        <begin position="614"/>
        <end position="624"/>
    </location>
</feature>
<comment type="subcellular location">
    <subcellularLocation>
        <location evidence="1">Cell membrane</location>
        <topology evidence="1">Multi-pass membrane protein</topology>
    </subcellularLocation>
</comment>
<feature type="transmembrane region" description="Helical" evidence="8">
    <location>
        <begin position="165"/>
        <end position="191"/>
    </location>
</feature>
<gene>
    <name evidence="10" type="ORF">NP064_01965</name>
</gene>
<evidence type="ECO:0000256" key="8">
    <source>
        <dbReference type="SAM" id="Phobius"/>
    </source>
</evidence>
<dbReference type="Gene3D" id="1.20.1560.10">
    <property type="entry name" value="ABC transporter type 1, transmembrane domain"/>
    <property type="match status" value="1"/>
</dbReference>
<evidence type="ECO:0000259" key="9">
    <source>
        <dbReference type="PROSITE" id="PS50893"/>
    </source>
</evidence>
<proteinExistence type="predicted"/>
<evidence type="ECO:0000256" key="3">
    <source>
        <dbReference type="ARBA" id="ARBA00022741"/>
    </source>
</evidence>
<feature type="domain" description="ABC transporter" evidence="9">
    <location>
        <begin position="365"/>
        <end position="608"/>
    </location>
</feature>
<feature type="transmembrane region" description="Helical" evidence="8">
    <location>
        <begin position="268"/>
        <end position="291"/>
    </location>
</feature>
<name>A0ABY5KYU7_9CELL</name>
<dbReference type="Gene3D" id="3.40.50.300">
    <property type="entry name" value="P-loop containing nucleotide triphosphate hydrolases"/>
    <property type="match status" value="1"/>
</dbReference>
<evidence type="ECO:0000313" key="10">
    <source>
        <dbReference type="EMBL" id="UUI75710.1"/>
    </source>
</evidence>
<keyword evidence="5 8" id="KW-1133">Transmembrane helix</keyword>
<dbReference type="InterPro" id="IPR017871">
    <property type="entry name" value="ABC_transporter-like_CS"/>
</dbReference>
<sequence length="641" mass="67786">MIRTWYTAAVAPRLATARLLPTAGAGLVAGLSVLNLALGLLPVAFVIATSLVVGQVPAAVEGGIGSPAWDGLVRDFVLAAAAFCAQQVLAPVQTALGVRVKRRVDGAVRDRMLASSLRSTGIGPMEDQATLDALSEATRQVDSDFHTPGDACAGLLALLARYVRLAGFAVLLGLVSSWWSAAALVVATMVFRYGQRGGLRKYSTAWRGVVGVRRRAEYLRDVAMGPAAAKEMRVFGLSGWFGDRYEEATAQMLAPVSARRRAIYLRPYLLYTAIGLLIGAGVLIALAQGAASGDVTLTGLTLGLQAVVAALLLGEYYPESDVATQYGMQSVAALEEFEARIDAAQDLVRTEGAGEVAPDSPRAALRFEGVGFNYPGSARAVLDGLDLELPAGRSTAIVGVNGAGKTTLVKLLTRLHEPTAGVITCDGADIASLDVSAWRRQVSVVFQDFVRYELTAAENIAVGAAHVPRTEDAVRQAAREAAILDALEALPRGLDSPLSRAYEGGADLSGGQWQRIAIARSLYALQAGARVLVLDEPTSALDVRAEAAFFDRFVELTRGVTSVLISHRFSSVRRADHIVVVDQGRVAEQGSHEELLAADGHYARLFRLQAERFDDEPDAAEDPDGDRAPGTAADRNSGGRS</sequence>
<dbReference type="InterPro" id="IPR039421">
    <property type="entry name" value="Type_1_exporter"/>
</dbReference>
<dbReference type="Pfam" id="PF00005">
    <property type="entry name" value="ABC_tran"/>
    <property type="match status" value="1"/>
</dbReference>
<keyword evidence="4 10" id="KW-0067">ATP-binding</keyword>
<evidence type="ECO:0000256" key="2">
    <source>
        <dbReference type="ARBA" id="ARBA00022692"/>
    </source>
</evidence>
<dbReference type="SMART" id="SM00382">
    <property type="entry name" value="AAA"/>
    <property type="match status" value="1"/>
</dbReference>
<dbReference type="InterPro" id="IPR036640">
    <property type="entry name" value="ABC1_TM_sf"/>
</dbReference>
<dbReference type="GO" id="GO:0005524">
    <property type="term" value="F:ATP binding"/>
    <property type="evidence" value="ECO:0007669"/>
    <property type="project" value="UniProtKB-KW"/>
</dbReference>
<dbReference type="EMBL" id="CP101988">
    <property type="protein sequence ID" value="UUI75710.1"/>
    <property type="molecule type" value="Genomic_DNA"/>
</dbReference>
<keyword evidence="2 8" id="KW-0812">Transmembrane</keyword>
<keyword evidence="3" id="KW-0547">Nucleotide-binding</keyword>
<dbReference type="InterPro" id="IPR027417">
    <property type="entry name" value="P-loop_NTPase"/>
</dbReference>
<dbReference type="RefSeq" id="WP_227568196.1">
    <property type="nucleotide sequence ID" value="NZ_CP101988.1"/>
</dbReference>